<reference evidence="2" key="2">
    <citation type="submission" date="2016-10" db="EMBL/GenBank/DDBJ databases">
        <authorList>
            <person name="de Groot N.N."/>
        </authorList>
    </citation>
    <scope>NUCLEOTIDE SEQUENCE</scope>
    <source>
        <strain evidence="2">HV00480</strain>
    </source>
</reference>
<dbReference type="PROSITE" id="PS50126">
    <property type="entry name" value="S1"/>
    <property type="match status" value="3"/>
</dbReference>
<dbReference type="InterPro" id="IPR003029">
    <property type="entry name" value="S1_domain"/>
</dbReference>
<proteinExistence type="predicted"/>
<feature type="domain" description="S1 motif" evidence="1">
    <location>
        <begin position="185"/>
        <end position="253"/>
    </location>
</feature>
<keyword evidence="2" id="KW-0934">Plastid</keyword>
<dbReference type="Pfam" id="PF00575">
    <property type="entry name" value="S1"/>
    <property type="match status" value="3"/>
</dbReference>
<reference evidence="2" key="1">
    <citation type="submission" date="2016-10" db="EMBL/GenBank/DDBJ databases">
        <title>Chloroplast genomes as a tool to resolve red algal phylogenies: a case study in the Nemaliales.</title>
        <authorList>
            <person name="Costa J.F."/>
            <person name="Lin S.M."/>
            <person name="Macaya E.C."/>
            <person name="Fernandez-Garcia C."/>
            <person name="Verbruggen H."/>
        </authorList>
    </citation>
    <scope>NUCLEOTIDE SEQUENCE</scope>
    <source>
        <strain evidence="2">HV00480</strain>
    </source>
</reference>
<dbReference type="EMBL" id="LT622867">
    <property type="protein sequence ID" value="SCW22256.1"/>
    <property type="molecule type" value="Genomic_DNA"/>
</dbReference>
<dbReference type="GO" id="GO:0003676">
    <property type="term" value="F:nucleic acid binding"/>
    <property type="evidence" value="ECO:0007669"/>
    <property type="project" value="InterPro"/>
</dbReference>
<dbReference type="InterPro" id="IPR012340">
    <property type="entry name" value="NA-bd_OB-fold"/>
</dbReference>
<dbReference type="RefSeq" id="YP_009314002.1">
    <property type="nucleotide sequence ID" value="NC_031659.1"/>
</dbReference>
<feature type="domain" description="S1 motif" evidence="1">
    <location>
        <begin position="107"/>
        <end position="171"/>
    </location>
</feature>
<dbReference type="PANTHER" id="PTHR47559">
    <property type="entry name" value="OS03G0844900 PROTEIN"/>
    <property type="match status" value="1"/>
</dbReference>
<evidence type="ECO:0000313" key="2">
    <source>
        <dbReference type="EMBL" id="SCW22256.1"/>
    </source>
</evidence>
<geneLocation type="chloroplast" evidence="2"/>
<protein>
    <submittedName>
        <fullName evidence="2">Ribosomal protein S1</fullName>
    </submittedName>
</protein>
<dbReference type="CDD" id="cd04465">
    <property type="entry name" value="S1_RPS1_repeat_ec2_hs2"/>
    <property type="match status" value="1"/>
</dbReference>
<dbReference type="SUPFAM" id="SSF50249">
    <property type="entry name" value="Nucleic acid-binding proteins"/>
    <property type="match status" value="3"/>
</dbReference>
<sequence>MSFIYKNFATVLNKYDYSFNEGDIIAGTIFSQETRGYLVDIGNKTAGYLPQEEISLIDTSSQDLTIHDTREFFILAQNTTCQQLVLSIKRLTYIRAWARIKQIKYEDITIEAYIKSINKGGVLVDIESIQGFIPNSHLPYHTNKKHLLHKNVSCKLLLANEQDNKLICSMRCAIVAQISKTIKVGAIIDAKVIELTHFGIFFNIYNIPALLHKSEIHNEHLENPEDIFTKGTSWPVQIIHLDIKQGRISVSLSKESHVILHQLM</sequence>
<organism evidence="2">
    <name type="scientific">Hommersandiophycus borowitzkae</name>
    <dbReference type="NCBI Taxonomy" id="268573"/>
    <lineage>
        <taxon>Eukaryota</taxon>
        <taxon>Rhodophyta</taxon>
        <taxon>Florideophyceae</taxon>
        <taxon>Nemaliophycidae</taxon>
        <taxon>Nemaliales</taxon>
        <taxon>Liagoraceae</taxon>
        <taxon>Hommersandiophycus</taxon>
    </lineage>
</organism>
<accession>A0A1G4NUP4</accession>
<dbReference type="InterPro" id="IPR035104">
    <property type="entry name" value="Ribosomal_protein_S1-like"/>
</dbReference>
<dbReference type="PANTHER" id="PTHR47559:SF1">
    <property type="entry name" value="OS03G0844900 PROTEIN"/>
    <property type="match status" value="1"/>
</dbReference>
<dbReference type="PRINTS" id="PR00681">
    <property type="entry name" value="RIBOSOMALS1"/>
</dbReference>
<dbReference type="GO" id="GO:0005840">
    <property type="term" value="C:ribosome"/>
    <property type="evidence" value="ECO:0007669"/>
    <property type="project" value="UniProtKB-KW"/>
</dbReference>
<keyword evidence="2" id="KW-0687">Ribonucleoprotein</keyword>
<dbReference type="AlphaFoldDB" id="A0A1G4NUP4"/>
<evidence type="ECO:0000259" key="1">
    <source>
        <dbReference type="PROSITE" id="PS50126"/>
    </source>
</evidence>
<name>A0A1G4NUP4_9FLOR</name>
<dbReference type="GeneID" id="29999103"/>
<keyword evidence="2" id="KW-0150">Chloroplast</keyword>
<dbReference type="SMART" id="SM00316">
    <property type="entry name" value="S1"/>
    <property type="match status" value="3"/>
</dbReference>
<dbReference type="InterPro" id="IPR052757">
    <property type="entry name" value="Ribosomal_protein_S1"/>
</dbReference>
<gene>
    <name evidence="2" type="primary">rps1</name>
    <name evidence="2" type="ORF">HV00480_224</name>
</gene>
<feature type="domain" description="S1 motif" evidence="1">
    <location>
        <begin position="22"/>
        <end position="89"/>
    </location>
</feature>
<keyword evidence="2" id="KW-0689">Ribosomal protein</keyword>
<dbReference type="Gene3D" id="2.40.50.140">
    <property type="entry name" value="Nucleic acid-binding proteins"/>
    <property type="match status" value="3"/>
</dbReference>